<comment type="similarity">
    <text evidence="2">Belongs to the amino acid/polyamine transporter 2 family. Amino acid/auxin permease (AAAP) (TC 2.A.18.1) subfamily.</text>
</comment>
<keyword evidence="6" id="KW-0029">Amino-acid transport</keyword>
<evidence type="ECO:0000256" key="4">
    <source>
        <dbReference type="ARBA" id="ARBA00022692"/>
    </source>
</evidence>
<evidence type="ECO:0000256" key="10">
    <source>
        <dbReference type="ARBA" id="ARBA00045588"/>
    </source>
</evidence>
<dbReference type="EMBL" id="JBEDUW010000002">
    <property type="protein sequence ID" value="KAK9944311.1"/>
    <property type="molecule type" value="Genomic_DNA"/>
</dbReference>
<keyword evidence="8 12" id="KW-0472">Membrane</keyword>
<dbReference type="Proteomes" id="UP001457282">
    <property type="component" value="Unassembled WGS sequence"/>
</dbReference>
<evidence type="ECO:0000256" key="6">
    <source>
        <dbReference type="ARBA" id="ARBA00022970"/>
    </source>
</evidence>
<evidence type="ECO:0000256" key="8">
    <source>
        <dbReference type="ARBA" id="ARBA00023136"/>
    </source>
</evidence>
<dbReference type="GO" id="GO:0009734">
    <property type="term" value="P:auxin-activated signaling pathway"/>
    <property type="evidence" value="ECO:0007669"/>
    <property type="project" value="UniProtKB-KW"/>
</dbReference>
<dbReference type="PANTHER" id="PTHR48017">
    <property type="entry name" value="OS05G0424000 PROTEIN-RELATED"/>
    <property type="match status" value="1"/>
</dbReference>
<proteinExistence type="inferred from homology"/>
<name>A0AAW1Y5E8_RUBAR</name>
<keyword evidence="4 12" id="KW-0812">Transmembrane</keyword>
<evidence type="ECO:0000256" key="1">
    <source>
        <dbReference type="ARBA" id="ARBA00004127"/>
    </source>
</evidence>
<dbReference type="Pfam" id="PF01490">
    <property type="entry name" value="Aa_trans"/>
    <property type="match status" value="1"/>
</dbReference>
<evidence type="ECO:0000256" key="9">
    <source>
        <dbReference type="ARBA" id="ARBA00023294"/>
    </source>
</evidence>
<feature type="transmembrane region" description="Helical" evidence="12">
    <location>
        <begin position="279"/>
        <end position="302"/>
    </location>
</feature>
<comment type="caution">
    <text evidence="14">The sequence shown here is derived from an EMBL/GenBank/DDBJ whole genome shotgun (WGS) entry which is preliminary data.</text>
</comment>
<evidence type="ECO:0000256" key="7">
    <source>
        <dbReference type="ARBA" id="ARBA00022989"/>
    </source>
</evidence>
<feature type="transmembrane region" description="Helical" evidence="12">
    <location>
        <begin position="432"/>
        <end position="456"/>
    </location>
</feature>
<keyword evidence="3" id="KW-0813">Transport</keyword>
<feature type="domain" description="Amino acid transporter transmembrane" evidence="13">
    <location>
        <begin position="113"/>
        <end position="454"/>
    </location>
</feature>
<keyword evidence="5" id="KW-0769">Symport</keyword>
<evidence type="ECO:0000313" key="14">
    <source>
        <dbReference type="EMBL" id="KAK9944311.1"/>
    </source>
</evidence>
<feature type="transmembrane region" description="Helical" evidence="12">
    <location>
        <begin position="135"/>
        <end position="158"/>
    </location>
</feature>
<dbReference type="InterPro" id="IPR013057">
    <property type="entry name" value="AA_transpt_TM"/>
</dbReference>
<sequence length="467" mass="51060">MEVVVVVETDCRAELTRGHSYHSFSIRSASESAQVNPITTSPPREEEDGTNWRGPGGGELNPQDAWLPITQSRNGNTFSVTFHLLCSGIGFQALLLPVAFATLGWAWGIICLRYIHLAVTAFGPKLGKLLGMFPVMYLSGGTCVQLIIIGGGTLKLFFNTVCDAKSVTGTECFLMFTCLAIVVAQFPNLNSIARVSFIGTITAIVYYTLIWALSVAKGRVNDVSYDPPLIESNMDRFGGILNALGIIFLAFRGHNVILEIQGTLPFSPKHPTHKSMWRGVTISYALIAMCLLPLALCGFWVYGNKIPSSIEEILTAAAKFHGHKTSKSVLGLICVLVVVNCSSAFQIYGMVVFDNLELRYSSKKNKPCARWLRVAFRIFFGGFVFFIAVAFPFLISLAVLFGGLAFPLTYAYPCLMWIAIKKPKPRGAVWCINMGLGCLGLCVSLLLIVAASWNIAHNGLKANFFRP</sequence>
<feature type="transmembrane region" description="Helical" evidence="12">
    <location>
        <begin position="80"/>
        <end position="99"/>
    </location>
</feature>
<dbReference type="GO" id="GO:0012505">
    <property type="term" value="C:endomembrane system"/>
    <property type="evidence" value="ECO:0007669"/>
    <property type="project" value="UniProtKB-SubCell"/>
</dbReference>
<comment type="function">
    <text evidence="10">Carrier protein involved in proton-driven auxin influx. Mediates the formation of auxin gradient from developing leaves (site of auxin biosynthesis) to tips by contributing to the loading of auxin in vascular tissues and facilitating acropetal (base to tip) auxin transport within inner tissues of the root apex, and basipetal (tip to base) auxin transport within outer tissues of the root apex. May be involved in lateral roots and nodules formation.</text>
</comment>
<keyword evidence="9" id="KW-0927">Auxin signaling pathway</keyword>
<protein>
    <recommendedName>
        <fullName evidence="13">Amino acid transporter transmembrane domain-containing protein</fullName>
    </recommendedName>
</protein>
<evidence type="ECO:0000256" key="5">
    <source>
        <dbReference type="ARBA" id="ARBA00022847"/>
    </source>
</evidence>
<feature type="region of interest" description="Disordered" evidence="11">
    <location>
        <begin position="32"/>
        <end position="57"/>
    </location>
</feature>
<feature type="transmembrane region" description="Helical" evidence="12">
    <location>
        <begin position="164"/>
        <end position="183"/>
    </location>
</feature>
<dbReference type="GO" id="GO:0015293">
    <property type="term" value="F:symporter activity"/>
    <property type="evidence" value="ECO:0007669"/>
    <property type="project" value="UniProtKB-KW"/>
</dbReference>
<feature type="transmembrane region" description="Helical" evidence="12">
    <location>
        <begin position="236"/>
        <end position="258"/>
    </location>
</feature>
<keyword evidence="7 12" id="KW-1133">Transmembrane helix</keyword>
<feature type="transmembrane region" description="Helical" evidence="12">
    <location>
        <begin position="329"/>
        <end position="353"/>
    </location>
</feature>
<keyword evidence="15" id="KW-1185">Reference proteome</keyword>
<evidence type="ECO:0000256" key="12">
    <source>
        <dbReference type="SAM" id="Phobius"/>
    </source>
</evidence>
<reference evidence="14 15" key="1">
    <citation type="journal article" date="2023" name="G3 (Bethesda)">
        <title>A chromosome-length genome assembly and annotation of blackberry (Rubus argutus, cv. 'Hillquist').</title>
        <authorList>
            <person name="Bruna T."/>
            <person name="Aryal R."/>
            <person name="Dudchenko O."/>
            <person name="Sargent D.J."/>
            <person name="Mead D."/>
            <person name="Buti M."/>
            <person name="Cavallini A."/>
            <person name="Hytonen T."/>
            <person name="Andres J."/>
            <person name="Pham M."/>
            <person name="Weisz D."/>
            <person name="Mascagni F."/>
            <person name="Usai G."/>
            <person name="Natali L."/>
            <person name="Bassil N."/>
            <person name="Fernandez G.E."/>
            <person name="Lomsadze A."/>
            <person name="Armour M."/>
            <person name="Olukolu B."/>
            <person name="Poorten T."/>
            <person name="Britton C."/>
            <person name="Davik J."/>
            <person name="Ashrafi H."/>
            <person name="Aiden E.L."/>
            <person name="Borodovsky M."/>
            <person name="Worthington M."/>
        </authorList>
    </citation>
    <scope>NUCLEOTIDE SEQUENCE [LARGE SCALE GENOMIC DNA]</scope>
    <source>
        <strain evidence="14">PI 553951</strain>
    </source>
</reference>
<feature type="compositionally biased region" description="Polar residues" evidence="11">
    <location>
        <begin position="32"/>
        <end position="42"/>
    </location>
</feature>
<feature type="transmembrane region" description="Helical" evidence="12">
    <location>
        <begin position="195"/>
        <end position="216"/>
    </location>
</feature>
<feature type="transmembrane region" description="Helical" evidence="12">
    <location>
        <begin position="374"/>
        <end position="395"/>
    </location>
</feature>
<gene>
    <name evidence="14" type="ORF">M0R45_009884</name>
</gene>
<feature type="transmembrane region" description="Helical" evidence="12">
    <location>
        <begin position="401"/>
        <end position="420"/>
    </location>
</feature>
<evidence type="ECO:0000256" key="2">
    <source>
        <dbReference type="ARBA" id="ARBA00005590"/>
    </source>
</evidence>
<evidence type="ECO:0000313" key="15">
    <source>
        <dbReference type="Proteomes" id="UP001457282"/>
    </source>
</evidence>
<comment type="subcellular location">
    <subcellularLocation>
        <location evidence="1">Endomembrane system</location>
        <topology evidence="1">Multi-pass membrane protein</topology>
    </subcellularLocation>
</comment>
<evidence type="ECO:0000256" key="11">
    <source>
        <dbReference type="SAM" id="MobiDB-lite"/>
    </source>
</evidence>
<evidence type="ECO:0000259" key="13">
    <source>
        <dbReference type="Pfam" id="PF01490"/>
    </source>
</evidence>
<dbReference type="AlphaFoldDB" id="A0AAW1Y5E8"/>
<accession>A0AAW1Y5E8</accession>
<organism evidence="14 15">
    <name type="scientific">Rubus argutus</name>
    <name type="common">Southern blackberry</name>
    <dbReference type="NCBI Taxonomy" id="59490"/>
    <lineage>
        <taxon>Eukaryota</taxon>
        <taxon>Viridiplantae</taxon>
        <taxon>Streptophyta</taxon>
        <taxon>Embryophyta</taxon>
        <taxon>Tracheophyta</taxon>
        <taxon>Spermatophyta</taxon>
        <taxon>Magnoliopsida</taxon>
        <taxon>eudicotyledons</taxon>
        <taxon>Gunneridae</taxon>
        <taxon>Pentapetalae</taxon>
        <taxon>rosids</taxon>
        <taxon>fabids</taxon>
        <taxon>Rosales</taxon>
        <taxon>Rosaceae</taxon>
        <taxon>Rosoideae</taxon>
        <taxon>Rosoideae incertae sedis</taxon>
        <taxon>Rubus</taxon>
    </lineage>
</organism>
<dbReference type="GO" id="GO:0006865">
    <property type="term" value="P:amino acid transport"/>
    <property type="evidence" value="ECO:0007669"/>
    <property type="project" value="UniProtKB-KW"/>
</dbReference>
<evidence type="ECO:0000256" key="3">
    <source>
        <dbReference type="ARBA" id="ARBA00022448"/>
    </source>
</evidence>